<accession>A0AAE0DBL1</accession>
<protein>
    <submittedName>
        <fullName evidence="2">Uncharacterized protein</fullName>
    </submittedName>
</protein>
<dbReference type="Proteomes" id="UP001281614">
    <property type="component" value="Unassembled WGS sequence"/>
</dbReference>
<feature type="compositionally biased region" description="Basic and acidic residues" evidence="1">
    <location>
        <begin position="51"/>
        <end position="69"/>
    </location>
</feature>
<evidence type="ECO:0000313" key="3">
    <source>
        <dbReference type="Proteomes" id="UP001281614"/>
    </source>
</evidence>
<dbReference type="AlphaFoldDB" id="A0AAE0DBL1"/>
<evidence type="ECO:0000256" key="1">
    <source>
        <dbReference type="SAM" id="MobiDB-lite"/>
    </source>
</evidence>
<evidence type="ECO:0000313" key="2">
    <source>
        <dbReference type="EMBL" id="KAK2773804.1"/>
    </source>
</evidence>
<organism evidence="2 3">
    <name type="scientific">Colletotrichum kahawae</name>
    <name type="common">Coffee berry disease fungus</name>
    <dbReference type="NCBI Taxonomy" id="34407"/>
    <lineage>
        <taxon>Eukaryota</taxon>
        <taxon>Fungi</taxon>
        <taxon>Dikarya</taxon>
        <taxon>Ascomycota</taxon>
        <taxon>Pezizomycotina</taxon>
        <taxon>Sordariomycetes</taxon>
        <taxon>Hypocreomycetidae</taxon>
        <taxon>Glomerellales</taxon>
        <taxon>Glomerellaceae</taxon>
        <taxon>Colletotrichum</taxon>
        <taxon>Colletotrichum gloeosporioides species complex</taxon>
    </lineage>
</organism>
<proteinExistence type="predicted"/>
<comment type="caution">
    <text evidence="2">The sequence shown here is derived from an EMBL/GenBank/DDBJ whole genome shotgun (WGS) entry which is preliminary data.</text>
</comment>
<feature type="region of interest" description="Disordered" evidence="1">
    <location>
        <begin position="51"/>
        <end position="91"/>
    </location>
</feature>
<dbReference type="EMBL" id="VYYT01000052">
    <property type="protein sequence ID" value="KAK2773804.1"/>
    <property type="molecule type" value="Genomic_DNA"/>
</dbReference>
<reference evidence="2" key="1">
    <citation type="submission" date="2023-02" db="EMBL/GenBank/DDBJ databases">
        <title>Colletotrichum kahawae CIFC_Que2 genome sequencing and assembly.</title>
        <authorList>
            <person name="Baroncelli R."/>
        </authorList>
    </citation>
    <scope>NUCLEOTIDE SEQUENCE</scope>
    <source>
        <strain evidence="2">CIFC_Que2</strain>
    </source>
</reference>
<gene>
    <name evidence="2" type="ORF">CKAH01_13387</name>
</gene>
<keyword evidence="3" id="KW-1185">Reference proteome</keyword>
<sequence>MMGPRALILSDKLAVKSTTKKAAMLGGTRSGAVEQANSVEHLMPSVEHSEIYHDASEEPPLKEAQEEAAYHQSGEALGEAEEGADYAPARYQSREIDTCPDLFDNPVARHVDKNIGDVEYQERYVELCSGGYVEVFAKAIDFSVSDVASVDKSK</sequence>
<name>A0AAE0DBL1_COLKA</name>